<evidence type="ECO:0000256" key="2">
    <source>
        <dbReference type="ARBA" id="ARBA00023315"/>
    </source>
</evidence>
<name>A0A846WMS6_9ACTN</name>
<comment type="caution">
    <text evidence="4">The sequence shown here is derived from an EMBL/GenBank/DDBJ whole genome shotgun (WGS) entry which is preliminary data.</text>
</comment>
<proteinExistence type="predicted"/>
<dbReference type="InterPro" id="IPR013747">
    <property type="entry name" value="ACP_syn_III_C"/>
</dbReference>
<dbReference type="SUPFAM" id="SSF53901">
    <property type="entry name" value="Thiolase-like"/>
    <property type="match status" value="1"/>
</dbReference>
<evidence type="ECO:0000259" key="3">
    <source>
        <dbReference type="Pfam" id="PF08541"/>
    </source>
</evidence>
<dbReference type="Proteomes" id="UP000563898">
    <property type="component" value="Unassembled WGS sequence"/>
</dbReference>
<dbReference type="GeneID" id="90159375"/>
<dbReference type="PANTHER" id="PTHR34069">
    <property type="entry name" value="3-OXOACYL-[ACYL-CARRIER-PROTEIN] SYNTHASE 3"/>
    <property type="match status" value="1"/>
</dbReference>
<gene>
    <name evidence="4" type="ORF">HGA05_12125</name>
</gene>
<dbReference type="AlphaFoldDB" id="A0A846WMS6"/>
<dbReference type="EMBL" id="JAAXPC010000006">
    <property type="protein sequence ID" value="NKY02326.1"/>
    <property type="molecule type" value="Genomic_DNA"/>
</dbReference>
<dbReference type="GO" id="GO:0044550">
    <property type="term" value="P:secondary metabolite biosynthetic process"/>
    <property type="evidence" value="ECO:0007669"/>
    <property type="project" value="TreeGrafter"/>
</dbReference>
<keyword evidence="1" id="KW-0808">Transferase</keyword>
<dbReference type="PANTHER" id="PTHR34069:SF2">
    <property type="entry name" value="BETA-KETOACYL-[ACYL-CARRIER-PROTEIN] SYNTHASE III"/>
    <property type="match status" value="1"/>
</dbReference>
<evidence type="ECO:0000313" key="4">
    <source>
        <dbReference type="EMBL" id="NKY02326.1"/>
    </source>
</evidence>
<sequence>MTARAQTTAHAEPTDLYLGDIATYRPENRVPAAYFAQFALDDDLADNVMFRAPAHRHHAGADESNADMMVAAAQRLIARHGAGHLDDVDIVVTHSQLPEVPVRGCAGELAHRLGLRPTTVLDVHNGGCAAFLHMIEVGGALLRARGGGTALLALAQNSAGQIFTQEQVRGKAQAAIPGDGAAVATLMLGDGPNPVLTTVCRSHGEYSADMTAVSEPARKYWESGPGQIHVGFTESKIAKVLTRGNRLVPEVAIEAATAIDIRPRDLDWLITNQPNRIFLRNWREALELPAERHPDTFEECGNLFAVGIPMTLDALIDSGRLRDPDVIMMAAFAHAGDFAAAAAVRWSGRS</sequence>
<reference evidence="4 5" key="1">
    <citation type="submission" date="2020-04" db="EMBL/GenBank/DDBJ databases">
        <title>MicrobeNet Type strains.</title>
        <authorList>
            <person name="Nicholson A.C."/>
        </authorList>
    </citation>
    <scope>NUCLEOTIDE SEQUENCE [LARGE SCALE GENOMIC DNA]</scope>
    <source>
        <strain evidence="4 5">ATCC BAA-14</strain>
    </source>
</reference>
<evidence type="ECO:0000256" key="1">
    <source>
        <dbReference type="ARBA" id="ARBA00022679"/>
    </source>
</evidence>
<dbReference type="Pfam" id="PF08541">
    <property type="entry name" value="ACP_syn_III_C"/>
    <property type="match status" value="1"/>
</dbReference>
<feature type="domain" description="Beta-ketoacyl-[acyl-carrier-protein] synthase III C-terminal" evidence="3">
    <location>
        <begin position="260"/>
        <end position="346"/>
    </location>
</feature>
<dbReference type="OMA" id="HYASREQ"/>
<dbReference type="InterPro" id="IPR016039">
    <property type="entry name" value="Thiolase-like"/>
</dbReference>
<protein>
    <submittedName>
        <fullName evidence="4">3-oxoacyl-ACP synthase</fullName>
    </submittedName>
</protein>
<evidence type="ECO:0000313" key="5">
    <source>
        <dbReference type="Proteomes" id="UP000563898"/>
    </source>
</evidence>
<accession>A0A846WMS6</accession>
<dbReference type="RefSeq" id="WP_006370090.1">
    <property type="nucleotide sequence ID" value="NZ_CP073075.1"/>
</dbReference>
<keyword evidence="2" id="KW-0012">Acyltransferase</keyword>
<organism evidence="4 5">
    <name type="scientific">Gordonia polyisoprenivorans</name>
    <dbReference type="NCBI Taxonomy" id="84595"/>
    <lineage>
        <taxon>Bacteria</taxon>
        <taxon>Bacillati</taxon>
        <taxon>Actinomycetota</taxon>
        <taxon>Actinomycetes</taxon>
        <taxon>Mycobacteriales</taxon>
        <taxon>Gordoniaceae</taxon>
        <taxon>Gordonia</taxon>
    </lineage>
</organism>
<dbReference type="GO" id="GO:0016746">
    <property type="term" value="F:acyltransferase activity"/>
    <property type="evidence" value="ECO:0007669"/>
    <property type="project" value="UniProtKB-KW"/>
</dbReference>
<dbReference type="Gene3D" id="3.40.47.10">
    <property type="match status" value="2"/>
</dbReference>